<protein>
    <submittedName>
        <fullName evidence="2">Uncharacterized protein</fullName>
    </submittedName>
</protein>
<dbReference type="EMBL" id="BMKW01000002">
    <property type="protein sequence ID" value="GGJ03917.1"/>
    <property type="molecule type" value="Genomic_DNA"/>
</dbReference>
<name>A0A917K9Q8_9PROT</name>
<keyword evidence="1" id="KW-0732">Signal</keyword>
<gene>
    <name evidence="2" type="ORF">GCM10011320_08670</name>
</gene>
<reference evidence="2" key="2">
    <citation type="submission" date="2020-09" db="EMBL/GenBank/DDBJ databases">
        <authorList>
            <person name="Sun Q."/>
            <person name="Zhou Y."/>
        </authorList>
    </citation>
    <scope>NUCLEOTIDE SEQUENCE</scope>
    <source>
        <strain evidence="2">CGMCC 1.3617</strain>
    </source>
</reference>
<accession>A0A917K9Q8</accession>
<reference evidence="2" key="1">
    <citation type="journal article" date="2014" name="Int. J. Syst. Evol. Microbiol.">
        <title>Complete genome sequence of Corynebacterium casei LMG S-19264T (=DSM 44701T), isolated from a smear-ripened cheese.</title>
        <authorList>
            <consortium name="US DOE Joint Genome Institute (JGI-PGF)"/>
            <person name="Walter F."/>
            <person name="Albersmeier A."/>
            <person name="Kalinowski J."/>
            <person name="Ruckert C."/>
        </authorList>
    </citation>
    <scope>NUCLEOTIDE SEQUENCE</scope>
    <source>
        <strain evidence="2">CGMCC 1.3617</strain>
    </source>
</reference>
<evidence type="ECO:0000313" key="2">
    <source>
        <dbReference type="EMBL" id="GGJ03917.1"/>
    </source>
</evidence>
<comment type="caution">
    <text evidence="2">The sequence shown here is derived from an EMBL/GenBank/DDBJ whole genome shotgun (WGS) entry which is preliminary data.</text>
</comment>
<sequence>MNRRILRIAVAIIGLADAQGAPAQQAIATGSGMNLSVAYPDGAGAVRQTSAGVMTGSGESQTAEHVGPVEGGFRTPGYTVIVTGSGENRSVGYVRNAVPAAPHG</sequence>
<evidence type="ECO:0000313" key="3">
    <source>
        <dbReference type="Proteomes" id="UP000661507"/>
    </source>
</evidence>
<dbReference type="RefSeq" id="WP_188965705.1">
    <property type="nucleotide sequence ID" value="NZ_BMKW01000002.1"/>
</dbReference>
<proteinExistence type="predicted"/>
<dbReference type="Proteomes" id="UP000661507">
    <property type="component" value="Unassembled WGS sequence"/>
</dbReference>
<feature type="signal peptide" evidence="1">
    <location>
        <begin position="1"/>
        <end position="23"/>
    </location>
</feature>
<dbReference type="AlphaFoldDB" id="A0A917K9Q8"/>
<feature type="chain" id="PRO_5037157662" evidence="1">
    <location>
        <begin position="24"/>
        <end position="104"/>
    </location>
</feature>
<evidence type="ECO:0000256" key="1">
    <source>
        <dbReference type="SAM" id="SignalP"/>
    </source>
</evidence>
<organism evidence="2 3">
    <name type="scientific">Neoroseomonas lacus</name>
    <dbReference type="NCBI Taxonomy" id="287609"/>
    <lineage>
        <taxon>Bacteria</taxon>
        <taxon>Pseudomonadati</taxon>
        <taxon>Pseudomonadota</taxon>
        <taxon>Alphaproteobacteria</taxon>
        <taxon>Acetobacterales</taxon>
        <taxon>Acetobacteraceae</taxon>
        <taxon>Neoroseomonas</taxon>
    </lineage>
</organism>
<keyword evidence="3" id="KW-1185">Reference proteome</keyword>